<dbReference type="GO" id="GO:0003735">
    <property type="term" value="F:structural constituent of ribosome"/>
    <property type="evidence" value="ECO:0007669"/>
    <property type="project" value="InterPro"/>
</dbReference>
<protein>
    <recommendedName>
        <fullName evidence="4 5">Large ribosomal subunit protein uL4</fullName>
    </recommendedName>
</protein>
<dbReference type="Proteomes" id="UP000009223">
    <property type="component" value="Chromosome"/>
</dbReference>
<gene>
    <name evidence="5 7" type="primary">rplD</name>
    <name evidence="7" type="ordered locus">TREPR_1478</name>
</gene>
<comment type="similarity">
    <text evidence="1 5">Belongs to the universal ribosomal protein uL4 family.</text>
</comment>
<organism evidence="7 8">
    <name type="scientific">Treponema primitia (strain ATCC BAA-887 / DSM 12427 / ZAS-2)</name>
    <dbReference type="NCBI Taxonomy" id="545694"/>
    <lineage>
        <taxon>Bacteria</taxon>
        <taxon>Pseudomonadati</taxon>
        <taxon>Spirochaetota</taxon>
        <taxon>Spirochaetia</taxon>
        <taxon>Spirochaetales</taxon>
        <taxon>Treponemataceae</taxon>
        <taxon>Treponema</taxon>
    </lineage>
</organism>
<proteinExistence type="inferred from homology"/>
<dbReference type="SUPFAM" id="SSF52166">
    <property type="entry name" value="Ribosomal protein L4"/>
    <property type="match status" value="1"/>
</dbReference>
<evidence type="ECO:0000313" key="7">
    <source>
        <dbReference type="EMBL" id="AEF86413.1"/>
    </source>
</evidence>
<evidence type="ECO:0000256" key="6">
    <source>
        <dbReference type="SAM" id="MobiDB-lite"/>
    </source>
</evidence>
<dbReference type="GO" id="GO:0005840">
    <property type="term" value="C:ribosome"/>
    <property type="evidence" value="ECO:0007669"/>
    <property type="project" value="UniProtKB-KW"/>
</dbReference>
<keyword evidence="5" id="KW-0699">rRNA-binding</keyword>
<accession>F5YQ24</accession>
<evidence type="ECO:0000256" key="1">
    <source>
        <dbReference type="ARBA" id="ARBA00010528"/>
    </source>
</evidence>
<dbReference type="GO" id="GO:0019843">
    <property type="term" value="F:rRNA binding"/>
    <property type="evidence" value="ECO:0007669"/>
    <property type="project" value="UniProtKB-UniRule"/>
</dbReference>
<name>F5YQ24_TREPZ</name>
<reference evidence="7 8" key="2">
    <citation type="journal article" date="2011" name="ISME J.">
        <title>RNA-seq reveals cooperative metabolic interactions between two termite-gut spirochete species in co-culture.</title>
        <authorList>
            <person name="Rosenthal A.Z."/>
            <person name="Matson E.G."/>
            <person name="Eldar A."/>
            <person name="Leadbetter J.R."/>
        </authorList>
    </citation>
    <scope>NUCLEOTIDE SEQUENCE [LARGE SCALE GENOMIC DNA]</scope>
    <source>
        <strain evidence="8">ATCC BAA-887 / DSM 12427 / ZAS-2</strain>
    </source>
</reference>
<dbReference type="PANTHER" id="PTHR10746">
    <property type="entry name" value="50S RIBOSOMAL PROTEIN L4"/>
    <property type="match status" value="1"/>
</dbReference>
<evidence type="ECO:0000313" key="8">
    <source>
        <dbReference type="Proteomes" id="UP000009223"/>
    </source>
</evidence>
<keyword evidence="2 5" id="KW-0689">Ribosomal protein</keyword>
<keyword evidence="8" id="KW-1185">Reference proteome</keyword>
<dbReference type="eggNOG" id="COG0088">
    <property type="taxonomic scope" value="Bacteria"/>
</dbReference>
<evidence type="ECO:0000256" key="5">
    <source>
        <dbReference type="HAMAP-Rule" id="MF_01328"/>
    </source>
</evidence>
<dbReference type="HOGENOM" id="CLU_041575_5_2_12"/>
<dbReference type="RefSeq" id="WP_015708627.1">
    <property type="nucleotide sequence ID" value="NC_015578.1"/>
</dbReference>
<keyword evidence="3 5" id="KW-0687">Ribonucleoprotein</keyword>
<comment type="function">
    <text evidence="5">One of the primary rRNA binding proteins, this protein initially binds near the 5'-end of the 23S rRNA. It is important during the early stages of 50S assembly. It makes multiple contacts with different domains of the 23S rRNA in the assembled 50S subunit and ribosome.</text>
</comment>
<dbReference type="Pfam" id="PF00573">
    <property type="entry name" value="Ribosomal_L4"/>
    <property type="match status" value="1"/>
</dbReference>
<dbReference type="HAMAP" id="MF_01328_B">
    <property type="entry name" value="Ribosomal_uL4_B"/>
    <property type="match status" value="1"/>
</dbReference>
<dbReference type="InterPro" id="IPR013005">
    <property type="entry name" value="Ribosomal_uL4-like"/>
</dbReference>
<dbReference type="OrthoDB" id="9803201at2"/>
<dbReference type="InterPro" id="IPR002136">
    <property type="entry name" value="Ribosomal_uL4"/>
</dbReference>
<evidence type="ECO:0000256" key="3">
    <source>
        <dbReference type="ARBA" id="ARBA00023274"/>
    </source>
</evidence>
<dbReference type="AlphaFoldDB" id="F5YQ24"/>
<dbReference type="EMBL" id="CP001843">
    <property type="protein sequence ID" value="AEF86413.1"/>
    <property type="molecule type" value="Genomic_DNA"/>
</dbReference>
<evidence type="ECO:0000256" key="2">
    <source>
        <dbReference type="ARBA" id="ARBA00022980"/>
    </source>
</evidence>
<dbReference type="PANTHER" id="PTHR10746:SF6">
    <property type="entry name" value="LARGE RIBOSOMAL SUBUNIT PROTEIN UL4M"/>
    <property type="match status" value="1"/>
</dbReference>
<comment type="function">
    <text evidence="5">Forms part of the polypeptide exit tunnel.</text>
</comment>
<feature type="compositionally biased region" description="Basic residues" evidence="6">
    <location>
        <begin position="64"/>
        <end position="76"/>
    </location>
</feature>
<sequence>MNRKVYSKDGKELRDIELDDAVFGLPVNEDLIWYAINNELANKRLGTASTKDRGEVHGSNAKPYKQKGTGRARRGDKKSPIMVGGGVVFGPRPRDFSYAIPKKAKRLALKTILSLKAQSDTLKVVEDFSIDSGKTKELAGLLKNFGGHERTVVILKDDDPELRQVGAKLRQAGANIPWLSFLAYNRLRAHDLFYGRKVIVLESAAKSLCSFYTSDETPGEAAE</sequence>
<dbReference type="NCBIfam" id="TIGR03953">
    <property type="entry name" value="rplD_bact"/>
    <property type="match status" value="1"/>
</dbReference>
<reference evidence="8" key="1">
    <citation type="submission" date="2009-12" db="EMBL/GenBank/DDBJ databases">
        <title>Complete sequence of Treponema primitia strain ZAS-2.</title>
        <authorList>
            <person name="Tetu S.G."/>
            <person name="Matson E."/>
            <person name="Ren Q."/>
            <person name="Seshadri R."/>
            <person name="Elbourne L."/>
            <person name="Hassan K.A."/>
            <person name="Durkin A."/>
            <person name="Radune D."/>
            <person name="Mohamoud Y."/>
            <person name="Shay R."/>
            <person name="Jin S."/>
            <person name="Zhang X."/>
            <person name="Lucey K."/>
            <person name="Ballor N.R."/>
            <person name="Ottesen E."/>
            <person name="Rosenthal R."/>
            <person name="Allen A."/>
            <person name="Leadbetter J.R."/>
            <person name="Paulsen I.T."/>
        </authorList>
    </citation>
    <scope>NUCLEOTIDE SEQUENCE [LARGE SCALE GENOMIC DNA]</scope>
    <source>
        <strain evidence="8">ATCC BAA-887 / DSM 12427 / ZAS-2</strain>
    </source>
</reference>
<keyword evidence="5" id="KW-0694">RNA-binding</keyword>
<dbReference type="GO" id="GO:1990904">
    <property type="term" value="C:ribonucleoprotein complex"/>
    <property type="evidence" value="ECO:0007669"/>
    <property type="project" value="UniProtKB-KW"/>
</dbReference>
<dbReference type="Gene3D" id="3.40.1370.10">
    <property type="match status" value="1"/>
</dbReference>
<dbReference type="STRING" id="545694.TREPR_1478"/>
<evidence type="ECO:0000256" key="4">
    <source>
        <dbReference type="ARBA" id="ARBA00035244"/>
    </source>
</evidence>
<dbReference type="KEGG" id="tpi:TREPR_1478"/>
<dbReference type="GO" id="GO:0006412">
    <property type="term" value="P:translation"/>
    <property type="evidence" value="ECO:0007669"/>
    <property type="project" value="UniProtKB-UniRule"/>
</dbReference>
<feature type="region of interest" description="Disordered" evidence="6">
    <location>
        <begin position="49"/>
        <end position="77"/>
    </location>
</feature>
<dbReference type="InterPro" id="IPR023574">
    <property type="entry name" value="Ribosomal_uL4_dom_sf"/>
</dbReference>
<comment type="subunit">
    <text evidence="5">Part of the 50S ribosomal subunit.</text>
</comment>